<dbReference type="PANTHER" id="PTHR33653:SF1">
    <property type="entry name" value="RIBONUCLEASE VAPC2"/>
    <property type="match status" value="1"/>
</dbReference>
<dbReference type="PANTHER" id="PTHR33653">
    <property type="entry name" value="RIBONUCLEASE VAPC2"/>
    <property type="match status" value="1"/>
</dbReference>
<feature type="domain" description="PIN" evidence="8">
    <location>
        <begin position="5"/>
        <end position="123"/>
    </location>
</feature>
<comment type="cofactor">
    <cofactor evidence="1">
        <name>Mg(2+)</name>
        <dbReference type="ChEBI" id="CHEBI:18420"/>
    </cofactor>
</comment>
<dbReference type="InterPro" id="IPR029060">
    <property type="entry name" value="PIN-like_dom_sf"/>
</dbReference>
<dbReference type="InterPro" id="IPR050556">
    <property type="entry name" value="Type_II_TA_system_RNase"/>
</dbReference>
<organism evidence="9 10">
    <name type="scientific">Acetobacter ghanensis</name>
    <dbReference type="NCBI Taxonomy" id="431306"/>
    <lineage>
        <taxon>Bacteria</taxon>
        <taxon>Pseudomonadati</taxon>
        <taxon>Pseudomonadota</taxon>
        <taxon>Alphaproteobacteria</taxon>
        <taxon>Acetobacterales</taxon>
        <taxon>Acetobacteraceae</taxon>
        <taxon>Acetobacter</taxon>
    </lineage>
</organism>
<protein>
    <recommendedName>
        <fullName evidence="8">PIN domain-containing protein</fullName>
    </recommendedName>
</protein>
<evidence type="ECO:0000256" key="7">
    <source>
        <dbReference type="ARBA" id="ARBA00038093"/>
    </source>
</evidence>
<geneLocation type="plasmid" evidence="10">
    <name>1P</name>
</geneLocation>
<dbReference type="GO" id="GO:0016787">
    <property type="term" value="F:hydrolase activity"/>
    <property type="evidence" value="ECO:0007669"/>
    <property type="project" value="UniProtKB-KW"/>
</dbReference>
<dbReference type="Proteomes" id="UP000068250">
    <property type="component" value="Plasmid 1P"/>
</dbReference>
<dbReference type="Pfam" id="PF01850">
    <property type="entry name" value="PIN"/>
    <property type="match status" value="1"/>
</dbReference>
<dbReference type="SUPFAM" id="SSF88723">
    <property type="entry name" value="PIN domain-like"/>
    <property type="match status" value="1"/>
</dbReference>
<sequence length="133" mass="14869">MTLWMFDTNTVSDIVRGDEIVLQHVERLDPRQCCVSAVTAGEVAYGLARRPDATRLHRLTQIVMDRLEVLPWDSETAHRYGRLRASQERQGLSLGALDMMIAAHALTCSLTLITSDQAFTAVRGLDVRNFRGA</sequence>
<keyword evidence="3" id="KW-0540">Nuclease</keyword>
<evidence type="ECO:0000313" key="9">
    <source>
        <dbReference type="EMBL" id="CEF57367.1"/>
    </source>
</evidence>
<evidence type="ECO:0000256" key="3">
    <source>
        <dbReference type="ARBA" id="ARBA00022722"/>
    </source>
</evidence>
<accession>A0A0U4YFE3</accession>
<dbReference type="EMBL" id="LN609303">
    <property type="protein sequence ID" value="CEF57367.1"/>
    <property type="molecule type" value="Genomic_DNA"/>
</dbReference>
<evidence type="ECO:0000259" key="8">
    <source>
        <dbReference type="Pfam" id="PF01850"/>
    </source>
</evidence>
<dbReference type="PATRIC" id="fig|431306.5.peg.2781"/>
<evidence type="ECO:0000256" key="6">
    <source>
        <dbReference type="ARBA" id="ARBA00022842"/>
    </source>
</evidence>
<evidence type="ECO:0000256" key="4">
    <source>
        <dbReference type="ARBA" id="ARBA00022723"/>
    </source>
</evidence>
<dbReference type="AlphaFoldDB" id="A0A0U4YFE3"/>
<proteinExistence type="inferred from homology"/>
<dbReference type="CDD" id="cd18740">
    <property type="entry name" value="PIN_VapC4-5_FitB-like"/>
    <property type="match status" value="1"/>
</dbReference>
<name>A0A0U4YFE3_9PROT</name>
<dbReference type="Gene3D" id="3.40.50.1010">
    <property type="entry name" value="5'-nuclease"/>
    <property type="match status" value="1"/>
</dbReference>
<evidence type="ECO:0000256" key="1">
    <source>
        <dbReference type="ARBA" id="ARBA00001946"/>
    </source>
</evidence>
<evidence type="ECO:0000256" key="2">
    <source>
        <dbReference type="ARBA" id="ARBA00022649"/>
    </source>
</evidence>
<evidence type="ECO:0000313" key="10">
    <source>
        <dbReference type="Proteomes" id="UP000068250"/>
    </source>
</evidence>
<reference evidence="10" key="1">
    <citation type="submission" date="2014-09" db="EMBL/GenBank/DDBJ databases">
        <authorList>
            <person name="Illeghems K.G."/>
        </authorList>
    </citation>
    <scope>NUCLEOTIDE SEQUENCE [LARGE SCALE GENOMIC DNA]</scope>
    <source>
        <strain evidence="10">LMG 23848T</strain>
        <plasmid evidence="10">1P</plasmid>
    </source>
</reference>
<dbReference type="InterPro" id="IPR002716">
    <property type="entry name" value="PIN_dom"/>
</dbReference>
<keyword evidence="6" id="KW-0460">Magnesium</keyword>
<dbReference type="GO" id="GO:0046872">
    <property type="term" value="F:metal ion binding"/>
    <property type="evidence" value="ECO:0007669"/>
    <property type="project" value="UniProtKB-KW"/>
</dbReference>
<dbReference type="GO" id="GO:0004518">
    <property type="term" value="F:nuclease activity"/>
    <property type="evidence" value="ECO:0007669"/>
    <property type="project" value="UniProtKB-KW"/>
</dbReference>
<gene>
    <name evidence="9" type="ORF">AGA_1P56</name>
</gene>
<keyword evidence="2" id="KW-1277">Toxin-antitoxin system</keyword>
<keyword evidence="5" id="KW-0378">Hydrolase</keyword>
<comment type="similarity">
    <text evidence="7">Belongs to the PINc/VapC protein family.</text>
</comment>
<evidence type="ECO:0000256" key="5">
    <source>
        <dbReference type="ARBA" id="ARBA00022801"/>
    </source>
</evidence>
<keyword evidence="4" id="KW-0479">Metal-binding</keyword>